<proteinExistence type="predicted"/>
<evidence type="ECO:0000313" key="2">
    <source>
        <dbReference type="Proteomes" id="UP000316079"/>
    </source>
</evidence>
<dbReference type="AlphaFoldDB" id="A0A553R2R2"/>
<accession>A0A553R2R2</accession>
<sequence length="374" mass="40661">MQGLVEMDQVLAHEQKGGPNANMLTNPRRQLDTACYVALVLDGSCGVMGALNNVQLFPTPGHIANQIPLKGNRAEIDWMRSQALRGQRLVENQFTQPGQAKGKHHKVILADEESVFCDEHKALFLIVPMVNPIRACSMWVGLCPISLVVSGFRGQSCGDHVMLDPLEYYTVAPFGGASPGSPSVPDMMWMTFEQPASCVQLIAISGGQSHGEENPSQQQRLNEEHNSTQISACRTKISISATSLSFSLMPFCTQQRDFQTRKKVSGGLGGEGLDAGGVAIFAENMAIQRVATLAVSLREKTTTVLCRHINVDFTQSAVLFLLVEVLDAVDVVGSVHSEGNAIQTAMADHAERIKINAALLIFVDFCHFSRILLM</sequence>
<reference evidence="1 2" key="1">
    <citation type="journal article" date="2019" name="Sci. Data">
        <title>Hybrid genome assembly and annotation of Danionella translucida.</title>
        <authorList>
            <person name="Kadobianskyi M."/>
            <person name="Schulze L."/>
            <person name="Schuelke M."/>
            <person name="Judkewitz B."/>
        </authorList>
    </citation>
    <scope>NUCLEOTIDE SEQUENCE [LARGE SCALE GENOMIC DNA]</scope>
    <source>
        <strain evidence="1 2">Bolton</strain>
    </source>
</reference>
<gene>
    <name evidence="1" type="ORF">DNTS_027536</name>
</gene>
<dbReference type="EMBL" id="SRMA01025296">
    <property type="protein sequence ID" value="TRY96466.1"/>
    <property type="molecule type" value="Genomic_DNA"/>
</dbReference>
<organism evidence="1 2">
    <name type="scientific">Danionella cerebrum</name>
    <dbReference type="NCBI Taxonomy" id="2873325"/>
    <lineage>
        <taxon>Eukaryota</taxon>
        <taxon>Metazoa</taxon>
        <taxon>Chordata</taxon>
        <taxon>Craniata</taxon>
        <taxon>Vertebrata</taxon>
        <taxon>Euteleostomi</taxon>
        <taxon>Actinopterygii</taxon>
        <taxon>Neopterygii</taxon>
        <taxon>Teleostei</taxon>
        <taxon>Ostariophysi</taxon>
        <taxon>Cypriniformes</taxon>
        <taxon>Danionidae</taxon>
        <taxon>Danioninae</taxon>
        <taxon>Danionella</taxon>
    </lineage>
</organism>
<keyword evidence="2" id="KW-1185">Reference proteome</keyword>
<name>A0A553R2R2_9TELE</name>
<dbReference type="Proteomes" id="UP000316079">
    <property type="component" value="Unassembled WGS sequence"/>
</dbReference>
<comment type="caution">
    <text evidence="1">The sequence shown here is derived from an EMBL/GenBank/DDBJ whole genome shotgun (WGS) entry which is preliminary data.</text>
</comment>
<evidence type="ECO:0000313" key="1">
    <source>
        <dbReference type="EMBL" id="TRY96466.1"/>
    </source>
</evidence>
<protein>
    <submittedName>
        <fullName evidence="1">Uncharacterized protein</fullName>
    </submittedName>
</protein>